<dbReference type="AlphaFoldDB" id="A0A284RKQ0"/>
<evidence type="ECO:0000313" key="2">
    <source>
        <dbReference type="EMBL" id="SJL09305.1"/>
    </source>
</evidence>
<evidence type="ECO:0000313" key="3">
    <source>
        <dbReference type="Proteomes" id="UP000219338"/>
    </source>
</evidence>
<name>A0A284RKQ0_ARMOS</name>
<sequence>MSTGRFRLSSATPSLSYRPSDTPVSNDAPTHSLTTFNAFVSSSGPIFSVVQRLDTQVNTSDYVQVNNTTTSTPPRHRGVVHNAEYDKAHGYTLEWASEAEFQAWLTSEMKEKCIEFNLKETTRNKKPVAERVWIITHTYVCAREGGGGSKKQCTKSDKSANWSRKVPMKRLAEGCSARLQVKSYPETR</sequence>
<evidence type="ECO:0000256" key="1">
    <source>
        <dbReference type="SAM" id="MobiDB-lite"/>
    </source>
</evidence>
<dbReference type="OrthoDB" id="3250747at2759"/>
<feature type="region of interest" description="Disordered" evidence="1">
    <location>
        <begin position="1"/>
        <end position="29"/>
    </location>
</feature>
<organism evidence="2 3">
    <name type="scientific">Armillaria ostoyae</name>
    <name type="common">Armillaria root rot fungus</name>
    <dbReference type="NCBI Taxonomy" id="47428"/>
    <lineage>
        <taxon>Eukaryota</taxon>
        <taxon>Fungi</taxon>
        <taxon>Dikarya</taxon>
        <taxon>Basidiomycota</taxon>
        <taxon>Agaricomycotina</taxon>
        <taxon>Agaricomycetes</taxon>
        <taxon>Agaricomycetidae</taxon>
        <taxon>Agaricales</taxon>
        <taxon>Marasmiineae</taxon>
        <taxon>Physalacriaceae</taxon>
        <taxon>Armillaria</taxon>
    </lineage>
</organism>
<dbReference type="Proteomes" id="UP000219338">
    <property type="component" value="Unassembled WGS sequence"/>
</dbReference>
<keyword evidence="3" id="KW-1185">Reference proteome</keyword>
<accession>A0A284RKQ0</accession>
<dbReference type="STRING" id="47428.A0A284RKQ0"/>
<proteinExistence type="predicted"/>
<protein>
    <submittedName>
        <fullName evidence="2">Uncharacterized protein</fullName>
    </submittedName>
</protein>
<dbReference type="EMBL" id="FUEG01000010">
    <property type="protein sequence ID" value="SJL09305.1"/>
    <property type="molecule type" value="Genomic_DNA"/>
</dbReference>
<reference evidence="3" key="1">
    <citation type="journal article" date="2017" name="Nat. Ecol. Evol.">
        <title>Genome expansion and lineage-specific genetic innovations in the forest pathogenic fungi Armillaria.</title>
        <authorList>
            <person name="Sipos G."/>
            <person name="Prasanna A.N."/>
            <person name="Walter M.C."/>
            <person name="O'Connor E."/>
            <person name="Balint B."/>
            <person name="Krizsan K."/>
            <person name="Kiss B."/>
            <person name="Hess J."/>
            <person name="Varga T."/>
            <person name="Slot J."/>
            <person name="Riley R."/>
            <person name="Boka B."/>
            <person name="Rigling D."/>
            <person name="Barry K."/>
            <person name="Lee J."/>
            <person name="Mihaltcheva S."/>
            <person name="LaButti K."/>
            <person name="Lipzen A."/>
            <person name="Waldron R."/>
            <person name="Moloney N.M."/>
            <person name="Sperisen C."/>
            <person name="Kredics L."/>
            <person name="Vagvoelgyi C."/>
            <person name="Patrignani A."/>
            <person name="Fitzpatrick D."/>
            <person name="Nagy I."/>
            <person name="Doyle S."/>
            <person name="Anderson J.B."/>
            <person name="Grigoriev I.V."/>
            <person name="Gueldener U."/>
            <person name="Muensterkoetter M."/>
            <person name="Nagy L.G."/>
        </authorList>
    </citation>
    <scope>NUCLEOTIDE SEQUENCE [LARGE SCALE GENOMIC DNA]</scope>
    <source>
        <strain evidence="3">C18/9</strain>
    </source>
</reference>
<gene>
    <name evidence="2" type="ORF">ARMOST_12682</name>
</gene>